<protein>
    <submittedName>
        <fullName evidence="3">Flagellar protein FlaG</fullName>
    </submittedName>
</protein>
<accession>A0A7D4SJ65</accession>
<dbReference type="EMBL" id="CP054020">
    <property type="protein sequence ID" value="QKI89559.1"/>
    <property type="molecule type" value="Genomic_DNA"/>
</dbReference>
<evidence type="ECO:0000256" key="2">
    <source>
        <dbReference type="SAM" id="MobiDB-lite"/>
    </source>
</evidence>
<dbReference type="SUPFAM" id="SSF160214">
    <property type="entry name" value="FlaG-like"/>
    <property type="match status" value="1"/>
</dbReference>
<dbReference type="PANTHER" id="PTHR37166:SF1">
    <property type="entry name" value="PROTEIN FLAG"/>
    <property type="match status" value="1"/>
</dbReference>
<dbReference type="AlphaFoldDB" id="A0A7D4SJ65"/>
<gene>
    <name evidence="3" type="ORF">HQN79_08265</name>
</gene>
<proteinExistence type="predicted"/>
<feature type="region of interest" description="Disordered" evidence="2">
    <location>
        <begin position="21"/>
        <end position="45"/>
    </location>
</feature>
<keyword evidence="4" id="KW-1185">Reference proteome</keyword>
<evidence type="ECO:0000313" key="3">
    <source>
        <dbReference type="EMBL" id="QKI89559.1"/>
    </source>
</evidence>
<dbReference type="Proteomes" id="UP000504724">
    <property type="component" value="Chromosome"/>
</dbReference>
<feature type="coiled-coil region" evidence="1">
    <location>
        <begin position="71"/>
        <end position="98"/>
    </location>
</feature>
<evidence type="ECO:0000256" key="1">
    <source>
        <dbReference type="SAM" id="Coils"/>
    </source>
</evidence>
<dbReference type="Gene3D" id="3.30.160.170">
    <property type="entry name" value="FlaG-like"/>
    <property type="match status" value="1"/>
</dbReference>
<keyword evidence="3" id="KW-0966">Cell projection</keyword>
<keyword evidence="1" id="KW-0175">Coiled coil</keyword>
<dbReference type="PANTHER" id="PTHR37166">
    <property type="entry name" value="PROTEIN FLAG"/>
    <property type="match status" value="1"/>
</dbReference>
<dbReference type="RefSeq" id="WP_173285490.1">
    <property type="nucleotide sequence ID" value="NZ_CP054020.1"/>
</dbReference>
<sequence length="157" mass="17357">MAEGYGISPLRSESVYVSKTLSEQANTNTRSSSVSQSPEQLVGGQTAQVTDDVQTKSDVAAKNLQVVDGGSQKVDANLERINQQLEKLQNYLRFEKDESSQKMVIIIKNNETDEVIRQIPSEAFLNISKNISDYLALQKQNSETSQFPTGLLTDEQA</sequence>
<dbReference type="Pfam" id="PF03646">
    <property type="entry name" value="FlaG"/>
    <property type="match status" value="1"/>
</dbReference>
<keyword evidence="3" id="KW-0282">Flagellum</keyword>
<keyword evidence="3" id="KW-0969">Cilium</keyword>
<organism evidence="3 4">
    <name type="scientific">Thiomicrorhabdus xiamenensis</name>
    <dbReference type="NCBI Taxonomy" id="2739063"/>
    <lineage>
        <taxon>Bacteria</taxon>
        <taxon>Pseudomonadati</taxon>
        <taxon>Pseudomonadota</taxon>
        <taxon>Gammaproteobacteria</taxon>
        <taxon>Thiotrichales</taxon>
        <taxon>Piscirickettsiaceae</taxon>
        <taxon>Thiomicrorhabdus</taxon>
    </lineage>
</organism>
<name>A0A7D4SJ65_9GAMM</name>
<evidence type="ECO:0000313" key="4">
    <source>
        <dbReference type="Proteomes" id="UP000504724"/>
    </source>
</evidence>
<reference evidence="3 4" key="1">
    <citation type="submission" date="2020-05" db="EMBL/GenBank/DDBJ databases">
        <title>Thiomicrorhabdus sediminis sp.nov. and Thiomicrorhabdus xiamenensis sp.nov., novel sulfur-oxidizing bacteria isolated from coastal sediment.</title>
        <authorList>
            <person name="Liu X."/>
        </authorList>
    </citation>
    <scope>NUCLEOTIDE SEQUENCE [LARGE SCALE GENOMIC DNA]</scope>
    <source>
        <strain evidence="3 4">G2</strain>
    </source>
</reference>
<dbReference type="InterPro" id="IPR005186">
    <property type="entry name" value="FlaG"/>
</dbReference>
<dbReference type="KEGG" id="txa:HQN79_08265"/>
<dbReference type="InterPro" id="IPR035924">
    <property type="entry name" value="FlaG-like_sf"/>
</dbReference>